<name>A0A8T3AGW8_DENNO</name>
<proteinExistence type="predicted"/>
<organism evidence="1 2">
    <name type="scientific">Dendrobium nobile</name>
    <name type="common">Orchid</name>
    <dbReference type="NCBI Taxonomy" id="94219"/>
    <lineage>
        <taxon>Eukaryota</taxon>
        <taxon>Viridiplantae</taxon>
        <taxon>Streptophyta</taxon>
        <taxon>Embryophyta</taxon>
        <taxon>Tracheophyta</taxon>
        <taxon>Spermatophyta</taxon>
        <taxon>Magnoliopsida</taxon>
        <taxon>Liliopsida</taxon>
        <taxon>Asparagales</taxon>
        <taxon>Orchidaceae</taxon>
        <taxon>Epidendroideae</taxon>
        <taxon>Malaxideae</taxon>
        <taxon>Dendrobiinae</taxon>
        <taxon>Dendrobium</taxon>
    </lineage>
</organism>
<comment type="caution">
    <text evidence="1">The sequence shown here is derived from an EMBL/GenBank/DDBJ whole genome shotgun (WGS) entry which is preliminary data.</text>
</comment>
<dbReference type="AlphaFoldDB" id="A0A8T3AGW8"/>
<reference evidence="1" key="1">
    <citation type="journal article" date="2022" name="Front. Genet.">
        <title>Chromosome-Scale Assembly of the Dendrobium nobile Genome Provides Insights Into the Molecular Mechanism of the Biosynthesis of the Medicinal Active Ingredient of Dendrobium.</title>
        <authorList>
            <person name="Xu Q."/>
            <person name="Niu S.-C."/>
            <person name="Li K.-L."/>
            <person name="Zheng P.-J."/>
            <person name="Zhang X.-J."/>
            <person name="Jia Y."/>
            <person name="Liu Y."/>
            <person name="Niu Y.-X."/>
            <person name="Yu L.-H."/>
            <person name="Chen D.-F."/>
            <person name="Zhang G.-Q."/>
        </authorList>
    </citation>
    <scope>NUCLEOTIDE SEQUENCE</scope>
    <source>
        <tissue evidence="1">Leaf</tissue>
    </source>
</reference>
<evidence type="ECO:0000313" key="2">
    <source>
        <dbReference type="Proteomes" id="UP000829196"/>
    </source>
</evidence>
<accession>A0A8T3AGW8</accession>
<protein>
    <submittedName>
        <fullName evidence="1">Uncharacterized protein</fullName>
    </submittedName>
</protein>
<keyword evidence="2" id="KW-1185">Reference proteome</keyword>
<dbReference type="Proteomes" id="UP000829196">
    <property type="component" value="Unassembled WGS sequence"/>
</dbReference>
<evidence type="ECO:0000313" key="1">
    <source>
        <dbReference type="EMBL" id="KAI0495314.1"/>
    </source>
</evidence>
<sequence length="66" mass="7165">MDSPCPMVWAYVGTSGHLHNRCSHPLLLALEWSSDSGCSVFVRRNAPLLAYGSSNYGKVDSTEVPP</sequence>
<dbReference type="EMBL" id="JAGYWB010000017">
    <property type="protein sequence ID" value="KAI0495314.1"/>
    <property type="molecule type" value="Genomic_DNA"/>
</dbReference>
<gene>
    <name evidence="1" type="ORF">KFK09_025464</name>
</gene>